<keyword evidence="3" id="KW-1185">Reference proteome</keyword>
<protein>
    <recommendedName>
        <fullName evidence="4">Transposase</fullName>
    </recommendedName>
</protein>
<evidence type="ECO:0000313" key="3">
    <source>
        <dbReference type="Proteomes" id="UP001575622"/>
    </source>
</evidence>
<name>A0ABV4VCG4_9BACL</name>
<evidence type="ECO:0000313" key="2">
    <source>
        <dbReference type="EMBL" id="MFB0847336.1"/>
    </source>
</evidence>
<sequence>MKYRGELEALNALIVEQKRTNELLEQLLTQKTTAQEPINHIKRPYTRRAKNDAS</sequence>
<evidence type="ECO:0008006" key="4">
    <source>
        <dbReference type="Google" id="ProtNLM"/>
    </source>
</evidence>
<evidence type="ECO:0000256" key="1">
    <source>
        <dbReference type="SAM" id="MobiDB-lite"/>
    </source>
</evidence>
<accession>A0ABV4VCG4</accession>
<dbReference type="RefSeq" id="WP_373957162.1">
    <property type="nucleotide sequence ID" value="NZ_JBHDLN010000034.1"/>
</dbReference>
<reference evidence="2 3" key="1">
    <citation type="submission" date="2024-09" db="EMBL/GenBank/DDBJ databases">
        <authorList>
            <person name="Makale K.P.P."/>
            <person name="Makhzoum A."/>
            <person name="Rantong G."/>
            <person name="Rahube T.O."/>
        </authorList>
    </citation>
    <scope>NUCLEOTIDE SEQUENCE [LARGE SCALE GENOMIC DNA]</scope>
    <source>
        <strain evidence="2 3">KM_D13</strain>
    </source>
</reference>
<organism evidence="2 3">
    <name type="scientific">Paenibacillus oleatilyticus</name>
    <dbReference type="NCBI Taxonomy" id="2594886"/>
    <lineage>
        <taxon>Bacteria</taxon>
        <taxon>Bacillati</taxon>
        <taxon>Bacillota</taxon>
        <taxon>Bacilli</taxon>
        <taxon>Bacillales</taxon>
        <taxon>Paenibacillaceae</taxon>
        <taxon>Paenibacillus</taxon>
    </lineage>
</organism>
<proteinExistence type="predicted"/>
<dbReference type="EMBL" id="JBHDLN010000034">
    <property type="protein sequence ID" value="MFB0847336.1"/>
    <property type="molecule type" value="Genomic_DNA"/>
</dbReference>
<gene>
    <name evidence="2" type="ORF">ACEU3E_34765</name>
</gene>
<comment type="caution">
    <text evidence="2">The sequence shown here is derived from an EMBL/GenBank/DDBJ whole genome shotgun (WGS) entry which is preliminary data.</text>
</comment>
<dbReference type="Proteomes" id="UP001575622">
    <property type="component" value="Unassembled WGS sequence"/>
</dbReference>
<feature type="region of interest" description="Disordered" evidence="1">
    <location>
        <begin position="35"/>
        <end position="54"/>
    </location>
</feature>